<keyword evidence="7 9" id="KW-1133">Transmembrane helix</keyword>
<dbReference type="STRING" id="1434107.MSBR3_0160"/>
<accession>A0A0E3SK13</accession>
<feature type="transmembrane region" description="Helical" evidence="9">
    <location>
        <begin position="209"/>
        <end position="232"/>
    </location>
</feature>
<dbReference type="PROSITE" id="PS50928">
    <property type="entry name" value="ABC_TM1"/>
    <property type="match status" value="1"/>
</dbReference>
<keyword evidence="3 9" id="KW-0813">Transport</keyword>
<evidence type="ECO:0000256" key="3">
    <source>
        <dbReference type="ARBA" id="ARBA00022448"/>
    </source>
</evidence>
<dbReference type="Gene3D" id="1.10.3720.10">
    <property type="entry name" value="MetI-like"/>
    <property type="match status" value="1"/>
</dbReference>
<evidence type="ECO:0000256" key="4">
    <source>
        <dbReference type="ARBA" id="ARBA00022475"/>
    </source>
</evidence>
<keyword evidence="4" id="KW-1003">Cell membrane</keyword>
<organism evidence="11 12">
    <name type="scientific">Methanosarcina barkeri 3</name>
    <dbReference type="NCBI Taxonomy" id="1434107"/>
    <lineage>
        <taxon>Archaea</taxon>
        <taxon>Methanobacteriati</taxon>
        <taxon>Methanobacteriota</taxon>
        <taxon>Stenosarchaea group</taxon>
        <taxon>Methanomicrobia</taxon>
        <taxon>Methanosarcinales</taxon>
        <taxon>Methanosarcinaceae</taxon>
        <taxon>Methanosarcina</taxon>
    </lineage>
</organism>
<dbReference type="AlphaFoldDB" id="A0A0E3SK13"/>
<dbReference type="PATRIC" id="fig|1434107.4.peg.207"/>
<comment type="subcellular location">
    <subcellularLocation>
        <location evidence="1 9">Cell membrane</location>
        <topology evidence="1 9">Multi-pass membrane protein</topology>
    </subcellularLocation>
</comment>
<dbReference type="HOGENOM" id="CLU_016047_14_3_2"/>
<dbReference type="InterPro" id="IPR000515">
    <property type="entry name" value="MetI-like"/>
</dbReference>
<evidence type="ECO:0000313" key="11">
    <source>
        <dbReference type="EMBL" id="AKB80738.1"/>
    </source>
</evidence>
<dbReference type="KEGG" id="mbak:MSBR3_0160"/>
<reference evidence="11" key="1">
    <citation type="submission" date="2014-07" db="EMBL/GenBank/DDBJ databases">
        <title>Methanogenic archaea and the global carbon cycle.</title>
        <authorList>
            <person name="Henriksen J.R."/>
            <person name="Luke J."/>
            <person name="Reinhart S."/>
            <person name="Benedict M.N."/>
            <person name="Youngblut N.D."/>
            <person name="Metcalf M.E."/>
            <person name="Whitaker R.J."/>
            <person name="Metcalf W.W."/>
        </authorList>
    </citation>
    <scope>NUCLEOTIDE SEQUENCE [LARGE SCALE GENOMIC DNA]</scope>
    <source>
        <strain evidence="11">3</strain>
    </source>
</reference>
<dbReference type="NCBIfam" id="TIGR02141">
    <property type="entry name" value="modB_ABC"/>
    <property type="match status" value="1"/>
</dbReference>
<sequence length="237" mass="25817">MSIHQIIPKIKDMIIMLDKVWFPLSLTLWIATISSILVLFSGVVIAYIFARRDFRGRELAELLVTLPLILPPTVIGYLLVILVGKNGFLGHLIYSFFGTGIMFTWQAAVIAAYTVSLPLMVRAAQAAIEAVDRELEYAAYILGRSEIETALLITLPLSKRGILAGLVLSFARAVGEFGATLMLAGNIPGKTNTMSISIYSAFQAGNDELAQTLVLILIFISLLAISLTGRFVGKLEV</sequence>
<keyword evidence="12" id="KW-1185">Reference proteome</keyword>
<dbReference type="GO" id="GO:0005886">
    <property type="term" value="C:plasma membrane"/>
    <property type="evidence" value="ECO:0007669"/>
    <property type="project" value="UniProtKB-SubCell"/>
</dbReference>
<evidence type="ECO:0000256" key="1">
    <source>
        <dbReference type="ARBA" id="ARBA00004651"/>
    </source>
</evidence>
<gene>
    <name evidence="11" type="ORF">MSBR3_0160</name>
</gene>
<proteinExistence type="inferred from homology"/>
<dbReference type="PANTHER" id="PTHR30183">
    <property type="entry name" value="MOLYBDENUM TRANSPORT SYSTEM PERMEASE PROTEIN MODB"/>
    <property type="match status" value="1"/>
</dbReference>
<dbReference type="Proteomes" id="UP000033066">
    <property type="component" value="Chromosome"/>
</dbReference>
<name>A0A0E3SK13_METBA</name>
<feature type="transmembrane region" description="Helical" evidence="9">
    <location>
        <begin position="26"/>
        <end position="50"/>
    </location>
</feature>
<keyword evidence="8 9" id="KW-0472">Membrane</keyword>
<dbReference type="InterPro" id="IPR035906">
    <property type="entry name" value="MetI-like_sf"/>
</dbReference>
<dbReference type="PANTHER" id="PTHR30183:SF3">
    <property type="entry name" value="MOLYBDENUM TRANSPORT SYSTEM PERMEASE PROTEIN MODB"/>
    <property type="match status" value="1"/>
</dbReference>
<keyword evidence="5" id="KW-0500">Molybdenum</keyword>
<comment type="similarity">
    <text evidence="2 9">Belongs to the binding-protein-dependent transport system permease family.</text>
</comment>
<dbReference type="GO" id="GO:0015098">
    <property type="term" value="F:molybdate ion transmembrane transporter activity"/>
    <property type="evidence" value="ECO:0007669"/>
    <property type="project" value="InterPro"/>
</dbReference>
<evidence type="ECO:0000256" key="8">
    <source>
        <dbReference type="ARBA" id="ARBA00023136"/>
    </source>
</evidence>
<evidence type="ECO:0000256" key="2">
    <source>
        <dbReference type="ARBA" id="ARBA00009306"/>
    </source>
</evidence>
<feature type="domain" description="ABC transmembrane type-1" evidence="10">
    <location>
        <begin position="24"/>
        <end position="228"/>
    </location>
</feature>
<feature type="transmembrane region" description="Helical" evidence="9">
    <location>
        <begin position="92"/>
        <end position="115"/>
    </location>
</feature>
<dbReference type="CDD" id="cd06261">
    <property type="entry name" value="TM_PBP2"/>
    <property type="match status" value="1"/>
</dbReference>
<evidence type="ECO:0000256" key="6">
    <source>
        <dbReference type="ARBA" id="ARBA00022692"/>
    </source>
</evidence>
<evidence type="ECO:0000259" key="10">
    <source>
        <dbReference type="PROSITE" id="PS50928"/>
    </source>
</evidence>
<feature type="transmembrane region" description="Helical" evidence="9">
    <location>
        <begin position="62"/>
        <end position="80"/>
    </location>
</feature>
<evidence type="ECO:0000256" key="5">
    <source>
        <dbReference type="ARBA" id="ARBA00022505"/>
    </source>
</evidence>
<dbReference type="EMBL" id="CP009517">
    <property type="protein sequence ID" value="AKB80738.1"/>
    <property type="molecule type" value="Genomic_DNA"/>
</dbReference>
<dbReference type="SUPFAM" id="SSF161098">
    <property type="entry name" value="MetI-like"/>
    <property type="match status" value="1"/>
</dbReference>
<evidence type="ECO:0000256" key="9">
    <source>
        <dbReference type="RuleBase" id="RU363032"/>
    </source>
</evidence>
<evidence type="ECO:0000313" key="12">
    <source>
        <dbReference type="Proteomes" id="UP000033066"/>
    </source>
</evidence>
<dbReference type="InterPro" id="IPR011867">
    <property type="entry name" value="ModB_ABC"/>
</dbReference>
<keyword evidence="6 9" id="KW-0812">Transmembrane</keyword>
<dbReference type="Pfam" id="PF00528">
    <property type="entry name" value="BPD_transp_1"/>
    <property type="match status" value="1"/>
</dbReference>
<protein>
    <submittedName>
        <fullName evidence="11">Molybdenum transport system permease protein ModB</fullName>
    </submittedName>
</protein>
<feature type="transmembrane region" description="Helical" evidence="9">
    <location>
        <begin position="162"/>
        <end position="184"/>
    </location>
</feature>
<evidence type="ECO:0000256" key="7">
    <source>
        <dbReference type="ARBA" id="ARBA00022989"/>
    </source>
</evidence>